<evidence type="ECO:0000313" key="3">
    <source>
        <dbReference type="Proteomes" id="UP001162480"/>
    </source>
</evidence>
<dbReference type="AlphaFoldDB" id="A0AA36AP69"/>
<keyword evidence="3" id="KW-1185">Reference proteome</keyword>
<accession>A0AA36AP69</accession>
<dbReference type="EMBL" id="OX597816">
    <property type="protein sequence ID" value="CAI9719128.1"/>
    <property type="molecule type" value="Genomic_DNA"/>
</dbReference>
<feature type="compositionally biased region" description="Basic and acidic residues" evidence="1">
    <location>
        <begin position="71"/>
        <end position="83"/>
    </location>
</feature>
<evidence type="ECO:0000313" key="2">
    <source>
        <dbReference type="EMBL" id="CAI9719128.1"/>
    </source>
</evidence>
<evidence type="ECO:0000256" key="1">
    <source>
        <dbReference type="SAM" id="MobiDB-lite"/>
    </source>
</evidence>
<feature type="region of interest" description="Disordered" evidence="1">
    <location>
        <begin position="71"/>
        <end position="96"/>
    </location>
</feature>
<organism evidence="2 3">
    <name type="scientific">Octopus vulgaris</name>
    <name type="common">Common octopus</name>
    <dbReference type="NCBI Taxonomy" id="6645"/>
    <lineage>
        <taxon>Eukaryota</taxon>
        <taxon>Metazoa</taxon>
        <taxon>Spiralia</taxon>
        <taxon>Lophotrochozoa</taxon>
        <taxon>Mollusca</taxon>
        <taxon>Cephalopoda</taxon>
        <taxon>Coleoidea</taxon>
        <taxon>Octopodiformes</taxon>
        <taxon>Octopoda</taxon>
        <taxon>Incirrata</taxon>
        <taxon>Octopodidae</taxon>
        <taxon>Octopus</taxon>
    </lineage>
</organism>
<feature type="compositionally biased region" description="Acidic residues" evidence="1">
    <location>
        <begin position="86"/>
        <end position="96"/>
    </location>
</feature>
<dbReference type="Proteomes" id="UP001162480">
    <property type="component" value="Chromosome 3"/>
</dbReference>
<name>A0AA36AP69_OCTVU</name>
<proteinExistence type="predicted"/>
<sequence>MHMTAVLADIPTHILFSLLKYQLMSLVSIPAKKKHELIDVSGKIGRHVAMIERTTEQWRLSPKIFSYEKGETNDEHRAMKKLENFGPDEENSVSRT</sequence>
<reference evidence="2" key="1">
    <citation type="submission" date="2023-08" db="EMBL/GenBank/DDBJ databases">
        <authorList>
            <person name="Alioto T."/>
            <person name="Alioto T."/>
            <person name="Gomez Garrido J."/>
        </authorList>
    </citation>
    <scope>NUCLEOTIDE SEQUENCE</scope>
</reference>
<gene>
    <name evidence="2" type="ORF">OCTVUL_1B016908</name>
</gene>
<protein>
    <submittedName>
        <fullName evidence="2">Uncharacterized protein</fullName>
    </submittedName>
</protein>